<dbReference type="AlphaFoldDB" id="A0A1Y3EF64"/>
<dbReference type="EMBL" id="LVZM01014356">
    <property type="protein sequence ID" value="OUC43681.1"/>
    <property type="molecule type" value="Genomic_DNA"/>
</dbReference>
<protein>
    <submittedName>
        <fullName evidence="1">Uncharacterized protein</fullName>
    </submittedName>
</protein>
<evidence type="ECO:0000313" key="1">
    <source>
        <dbReference type="EMBL" id="OUC43681.1"/>
    </source>
</evidence>
<organism evidence="1 2">
    <name type="scientific">Trichinella nativa</name>
    <dbReference type="NCBI Taxonomy" id="6335"/>
    <lineage>
        <taxon>Eukaryota</taxon>
        <taxon>Metazoa</taxon>
        <taxon>Ecdysozoa</taxon>
        <taxon>Nematoda</taxon>
        <taxon>Enoplea</taxon>
        <taxon>Dorylaimia</taxon>
        <taxon>Trichinellida</taxon>
        <taxon>Trichinellidae</taxon>
        <taxon>Trichinella</taxon>
    </lineage>
</organism>
<comment type="caution">
    <text evidence="1">The sequence shown here is derived from an EMBL/GenBank/DDBJ whole genome shotgun (WGS) entry which is preliminary data.</text>
</comment>
<proteinExistence type="predicted"/>
<gene>
    <name evidence="1" type="ORF">D917_02448</name>
</gene>
<accession>A0A1Y3EF64</accession>
<dbReference type="Proteomes" id="UP000243006">
    <property type="component" value="Unassembled WGS sequence"/>
</dbReference>
<name>A0A1Y3EF64_9BILA</name>
<sequence length="80" mass="9158">MLNRLACGRWGIREMKGKTPQARKQRASEQCMLFLLSQAINDSFCAIKSISLNKWRQCRWTAIEKAALRVDGAVGQFWPS</sequence>
<reference evidence="1 2" key="1">
    <citation type="submission" date="2015-04" db="EMBL/GenBank/DDBJ databases">
        <title>Draft genome of the roundworm Trichinella nativa.</title>
        <authorList>
            <person name="Mitreva M."/>
        </authorList>
    </citation>
    <scope>NUCLEOTIDE SEQUENCE [LARGE SCALE GENOMIC DNA]</scope>
    <source>
        <strain evidence="1 2">ISS45</strain>
    </source>
</reference>
<evidence type="ECO:0000313" key="2">
    <source>
        <dbReference type="Proteomes" id="UP000243006"/>
    </source>
</evidence>